<keyword evidence="3" id="KW-1185">Reference proteome</keyword>
<evidence type="ECO:0008006" key="4">
    <source>
        <dbReference type="Google" id="ProtNLM"/>
    </source>
</evidence>
<name>A0A643CEV3_BALPH</name>
<dbReference type="InterPro" id="IPR037394">
    <property type="entry name" value="TBATA-like"/>
</dbReference>
<feature type="region of interest" description="Disordered" evidence="1">
    <location>
        <begin position="381"/>
        <end position="414"/>
    </location>
</feature>
<reference evidence="2 3" key="1">
    <citation type="journal article" date="2019" name="PLoS ONE">
        <title>Genomic analyses reveal an absence of contemporary introgressive admixture between fin whales and blue whales, despite known hybrids.</title>
        <authorList>
            <person name="Westbury M.V."/>
            <person name="Petersen B."/>
            <person name="Lorenzen E.D."/>
        </authorList>
    </citation>
    <scope>NUCLEOTIDE SEQUENCE [LARGE SCALE GENOMIC DNA]</scope>
    <source>
        <strain evidence="2">FinWhale-01</strain>
    </source>
</reference>
<comment type="caution">
    <text evidence="2">The sequence shown here is derived from an EMBL/GenBank/DDBJ whole genome shotgun (WGS) entry which is preliminary data.</text>
</comment>
<feature type="compositionally biased region" description="Basic residues" evidence="1">
    <location>
        <begin position="255"/>
        <end position="264"/>
    </location>
</feature>
<dbReference type="PANTHER" id="PTHR33772:SF3">
    <property type="entry name" value="PROTEIN TBATA"/>
    <property type="match status" value="1"/>
</dbReference>
<evidence type="ECO:0000313" key="2">
    <source>
        <dbReference type="EMBL" id="KAB0398335.1"/>
    </source>
</evidence>
<feature type="region of interest" description="Disordered" evidence="1">
    <location>
        <begin position="222"/>
        <end position="276"/>
    </location>
</feature>
<gene>
    <name evidence="2" type="ORF">E2I00_001295</name>
</gene>
<dbReference type="EMBL" id="SGJD01001768">
    <property type="protein sequence ID" value="KAB0398335.1"/>
    <property type="molecule type" value="Genomic_DNA"/>
</dbReference>
<sequence length="414" mass="46466">PYNGYGSEDPIGRASTDEANRGRNRKLRGLVSEICRGSRGKTPCLAYPESIYTPPEGLPSARATGRESRHPRVEPKPEKKSGCRPRSHADGGPQKELMIPGIVDFELIREALRTSKPQTPGAHRFGHLSHHSFFSRHHPHPQHVTHIQDLTGKPVCVVRDEFSLAASPQATLLPRSLIGMPTISVPIGDPQSNRDPWLSSEAWKKELKDLASRVAIFTKENKLKSKEQKQEPQREQGAKYSAETGRLIPAPTRATARRHSRQGARNRPASRDGGDQTFILQDQELLTELDLLPMIPDWRTPRGKGREILELLSQILQTDSLNAIQFWLLYAPPKEKDMALGLLQTAVAQLLPQPLVSIPAEKLLNQLQEIQEPLQERQQLPYSHLSSQPIPEEDEDTTSIKKRKTRYGVRQGLL</sequence>
<feature type="non-terminal residue" evidence="2">
    <location>
        <position position="1"/>
    </location>
</feature>
<dbReference type="OrthoDB" id="9982103at2759"/>
<dbReference type="AlphaFoldDB" id="A0A643CEV3"/>
<feature type="compositionally biased region" description="Basic and acidic residues" evidence="1">
    <location>
        <begin position="222"/>
        <end position="237"/>
    </location>
</feature>
<accession>A0A643CEV3</accession>
<evidence type="ECO:0000256" key="1">
    <source>
        <dbReference type="SAM" id="MobiDB-lite"/>
    </source>
</evidence>
<feature type="compositionally biased region" description="Basic and acidic residues" evidence="1">
    <location>
        <begin position="64"/>
        <end position="81"/>
    </location>
</feature>
<feature type="region of interest" description="Disordered" evidence="1">
    <location>
        <begin position="1"/>
        <end position="96"/>
    </location>
</feature>
<dbReference type="Proteomes" id="UP000437017">
    <property type="component" value="Unassembled WGS sequence"/>
</dbReference>
<evidence type="ECO:0000313" key="3">
    <source>
        <dbReference type="Proteomes" id="UP000437017"/>
    </source>
</evidence>
<dbReference type="PANTHER" id="PTHR33772">
    <property type="entry name" value="THYMUS, BRAIN AND TESTES-ASSOCIATED"/>
    <property type="match status" value="1"/>
</dbReference>
<proteinExistence type="predicted"/>
<organism evidence="2 3">
    <name type="scientific">Balaenoptera physalus</name>
    <name type="common">Fin whale</name>
    <name type="synonym">Balaena physalus</name>
    <dbReference type="NCBI Taxonomy" id="9770"/>
    <lineage>
        <taxon>Eukaryota</taxon>
        <taxon>Metazoa</taxon>
        <taxon>Chordata</taxon>
        <taxon>Craniata</taxon>
        <taxon>Vertebrata</taxon>
        <taxon>Euteleostomi</taxon>
        <taxon>Mammalia</taxon>
        <taxon>Eutheria</taxon>
        <taxon>Laurasiatheria</taxon>
        <taxon>Artiodactyla</taxon>
        <taxon>Whippomorpha</taxon>
        <taxon>Cetacea</taxon>
        <taxon>Mysticeti</taxon>
        <taxon>Balaenopteridae</taxon>
        <taxon>Balaenoptera</taxon>
    </lineage>
</organism>
<dbReference type="Pfam" id="PF15256">
    <property type="entry name" value="SPATIAL"/>
    <property type="match status" value="2"/>
</dbReference>
<protein>
    <recommendedName>
        <fullName evidence="4">Thymus, brain and testes associated</fullName>
    </recommendedName>
</protein>